<protein>
    <submittedName>
        <fullName evidence="1">Putative hydrolase of the HAD superfamily</fullName>
    </submittedName>
</protein>
<dbReference type="PANTHER" id="PTHR12725:SF117">
    <property type="entry name" value="HALOACID DEHALOGENASE-LIKE HYDROLASE"/>
    <property type="match status" value="1"/>
</dbReference>
<reference evidence="1 2" key="1">
    <citation type="submission" date="2018-05" db="EMBL/GenBank/DDBJ databases">
        <title>Genomic Encyclopedia of Type Strains, Phase IV (KMG-IV): sequencing the most valuable type-strain genomes for metagenomic binning, comparative biology and taxonomic classification.</title>
        <authorList>
            <person name="Goeker M."/>
        </authorList>
    </citation>
    <scope>NUCLEOTIDE SEQUENCE [LARGE SCALE GENOMIC DNA]</scope>
    <source>
        <strain evidence="1 2">DSM 25134</strain>
    </source>
</reference>
<dbReference type="Gene3D" id="1.10.150.450">
    <property type="match status" value="1"/>
</dbReference>
<dbReference type="Gene3D" id="3.40.50.1000">
    <property type="entry name" value="HAD superfamily/HAD-like"/>
    <property type="match status" value="1"/>
</dbReference>
<comment type="caution">
    <text evidence="1">The sequence shown here is derived from an EMBL/GenBank/DDBJ whole genome shotgun (WGS) entry which is preliminary data.</text>
</comment>
<evidence type="ECO:0000313" key="1">
    <source>
        <dbReference type="EMBL" id="PXX38802.1"/>
    </source>
</evidence>
<dbReference type="GO" id="GO:0016787">
    <property type="term" value="F:hydrolase activity"/>
    <property type="evidence" value="ECO:0007669"/>
    <property type="project" value="UniProtKB-KW"/>
</dbReference>
<gene>
    <name evidence="1" type="ORF">DFR38_1331</name>
</gene>
<sequence length="210" mass="24846">MSAPTWIFDLDDTLHQASLGIFAHISRMMNLYMERHLDMAEEEARRLRLQYWHRYGATLQGLVRHHGVDARHFLQETHLLDELYRWLVWEPSLAATLRALPGRKIVLSNGPQHYIEGLLHKMNVHRQFAACYGMEKMRFQPKPDRRGFRCMLQAERLDPAFCIMVEDSMPNLYAAKSLGMRTVWISRQCRKPAFVDVRVSKLSQLLRQRW</sequence>
<dbReference type="Proteomes" id="UP000248395">
    <property type="component" value="Unassembled WGS sequence"/>
</dbReference>
<name>A0A318JET3_9NEIS</name>
<dbReference type="EMBL" id="QJKC01000033">
    <property type="protein sequence ID" value="PXX38802.1"/>
    <property type="molecule type" value="Genomic_DNA"/>
</dbReference>
<dbReference type="InterPro" id="IPR010237">
    <property type="entry name" value="Pyr-5-nucltdase"/>
</dbReference>
<organism evidence="1 2">
    <name type="scientific">Aquitalea magnusonii</name>
    <dbReference type="NCBI Taxonomy" id="332411"/>
    <lineage>
        <taxon>Bacteria</taxon>
        <taxon>Pseudomonadati</taxon>
        <taxon>Pseudomonadota</taxon>
        <taxon>Betaproteobacteria</taxon>
        <taxon>Neisseriales</taxon>
        <taxon>Chromobacteriaceae</taxon>
        <taxon>Aquitalea</taxon>
    </lineage>
</organism>
<accession>A0A318JET3</accession>
<dbReference type="InterPro" id="IPR006439">
    <property type="entry name" value="HAD-SF_hydro_IA"/>
</dbReference>
<dbReference type="NCBIfam" id="TIGR01993">
    <property type="entry name" value="Pyr-5-nucltdase"/>
    <property type="match status" value="1"/>
</dbReference>
<dbReference type="SFLD" id="SFLDS00003">
    <property type="entry name" value="Haloacid_Dehalogenase"/>
    <property type="match status" value="1"/>
</dbReference>
<dbReference type="SFLD" id="SFLDG01129">
    <property type="entry name" value="C1.5:_HAD__Beta-PGM__Phosphata"/>
    <property type="match status" value="1"/>
</dbReference>
<dbReference type="InterPro" id="IPR023214">
    <property type="entry name" value="HAD_sf"/>
</dbReference>
<evidence type="ECO:0000313" key="2">
    <source>
        <dbReference type="Proteomes" id="UP000248395"/>
    </source>
</evidence>
<keyword evidence="1" id="KW-0378">Hydrolase</keyword>
<dbReference type="SFLD" id="SFLDG01132">
    <property type="entry name" value="C1.5.3:_5'-Nucleotidase_Like"/>
    <property type="match status" value="1"/>
</dbReference>
<dbReference type="InterPro" id="IPR036412">
    <property type="entry name" value="HAD-like_sf"/>
</dbReference>
<dbReference type="PANTHER" id="PTHR12725">
    <property type="entry name" value="HALOACID DEHALOGENASE-LIKE HYDROLASE"/>
    <property type="match status" value="1"/>
</dbReference>
<dbReference type="SUPFAM" id="SSF56784">
    <property type="entry name" value="HAD-like"/>
    <property type="match status" value="1"/>
</dbReference>
<proteinExistence type="predicted"/>
<dbReference type="AlphaFoldDB" id="A0A318JET3"/>
<dbReference type="NCBIfam" id="TIGR01509">
    <property type="entry name" value="HAD-SF-IA-v3"/>
    <property type="match status" value="1"/>
</dbReference>
<dbReference type="RefSeq" id="WP_110313851.1">
    <property type="nucleotide sequence ID" value="NZ_QJKC01000033.1"/>
</dbReference>
<dbReference type="OrthoDB" id="8558420at2"/>
<dbReference type="Pfam" id="PF00702">
    <property type="entry name" value="Hydrolase"/>
    <property type="match status" value="1"/>
</dbReference>
<keyword evidence="2" id="KW-1185">Reference proteome</keyword>